<evidence type="ECO:0000313" key="2">
    <source>
        <dbReference type="Proteomes" id="UP001565368"/>
    </source>
</evidence>
<name>A0ABR3PVU0_9TREE</name>
<dbReference type="EMBL" id="JBBXJM010000006">
    <property type="protein sequence ID" value="KAL1406555.1"/>
    <property type="molecule type" value="Genomic_DNA"/>
</dbReference>
<dbReference type="Proteomes" id="UP001565368">
    <property type="component" value="Unassembled WGS sequence"/>
</dbReference>
<proteinExistence type="predicted"/>
<evidence type="ECO:0000313" key="1">
    <source>
        <dbReference type="EMBL" id="KAL1406555.1"/>
    </source>
</evidence>
<protein>
    <submittedName>
        <fullName evidence="1">Uncharacterized protein</fullName>
    </submittedName>
</protein>
<comment type="caution">
    <text evidence="1">The sequence shown here is derived from an EMBL/GenBank/DDBJ whole genome shotgun (WGS) entry which is preliminary data.</text>
</comment>
<dbReference type="GeneID" id="95989304"/>
<dbReference type="RefSeq" id="XP_069206499.1">
    <property type="nucleotide sequence ID" value="XM_069356658.1"/>
</dbReference>
<keyword evidence="2" id="KW-1185">Reference proteome</keyword>
<accession>A0ABR3PVU0</accession>
<sequence>MDPPRPTHRLFSRSLSALDGYAADDQPPRLRRRSTVMVQSKLREWPRSAKWAVKLQTRRLSMPARYRSGTRRATNKLRELPSSTKRMLRRVFKGSVVDENTPLL</sequence>
<reference evidence="1 2" key="1">
    <citation type="submission" date="2023-08" db="EMBL/GenBank/DDBJ databases">
        <title>Annotated Genome Sequence of Vanrija albida AlHP1.</title>
        <authorList>
            <person name="Herzog R."/>
        </authorList>
    </citation>
    <scope>NUCLEOTIDE SEQUENCE [LARGE SCALE GENOMIC DNA]</scope>
    <source>
        <strain evidence="1 2">AlHP1</strain>
    </source>
</reference>
<gene>
    <name evidence="1" type="ORF">Q8F55_008261</name>
</gene>
<organism evidence="1 2">
    <name type="scientific">Vanrija albida</name>
    <dbReference type="NCBI Taxonomy" id="181172"/>
    <lineage>
        <taxon>Eukaryota</taxon>
        <taxon>Fungi</taxon>
        <taxon>Dikarya</taxon>
        <taxon>Basidiomycota</taxon>
        <taxon>Agaricomycotina</taxon>
        <taxon>Tremellomycetes</taxon>
        <taxon>Trichosporonales</taxon>
        <taxon>Trichosporonaceae</taxon>
        <taxon>Vanrija</taxon>
    </lineage>
</organism>